<comment type="caution">
    <text evidence="3">The sequence shown here is derived from an EMBL/GenBank/DDBJ whole genome shotgun (WGS) entry which is preliminary data.</text>
</comment>
<dbReference type="EMBL" id="JNBR01000847">
    <property type="protein sequence ID" value="OQR89344.1"/>
    <property type="molecule type" value="Genomic_DNA"/>
</dbReference>
<keyword evidence="3" id="KW-0418">Kinase</keyword>
<feature type="domain" description="Protein kinase" evidence="2">
    <location>
        <begin position="306"/>
        <end position="625"/>
    </location>
</feature>
<feature type="transmembrane region" description="Helical" evidence="1">
    <location>
        <begin position="29"/>
        <end position="48"/>
    </location>
</feature>
<evidence type="ECO:0000259" key="2">
    <source>
        <dbReference type="PROSITE" id="PS50011"/>
    </source>
</evidence>
<accession>A0A1V9YU51</accession>
<dbReference type="Gene3D" id="3.30.200.20">
    <property type="entry name" value="Phosphorylase Kinase, domain 1"/>
    <property type="match status" value="1"/>
</dbReference>
<evidence type="ECO:0000313" key="4">
    <source>
        <dbReference type="Proteomes" id="UP000243579"/>
    </source>
</evidence>
<dbReference type="PROSITE" id="PS50011">
    <property type="entry name" value="PROTEIN_KINASE_DOM"/>
    <property type="match status" value="1"/>
</dbReference>
<dbReference type="InterPro" id="IPR051681">
    <property type="entry name" value="Ser/Thr_Kinases-Pseudokinases"/>
</dbReference>
<evidence type="ECO:0000313" key="3">
    <source>
        <dbReference type="EMBL" id="OQR89344.1"/>
    </source>
</evidence>
<feature type="transmembrane region" description="Helical" evidence="1">
    <location>
        <begin position="219"/>
        <end position="244"/>
    </location>
</feature>
<dbReference type="PROSITE" id="PS00109">
    <property type="entry name" value="PROTEIN_KINASE_TYR"/>
    <property type="match status" value="1"/>
</dbReference>
<organism evidence="3 4">
    <name type="scientific">Achlya hypogyna</name>
    <name type="common">Oomycete</name>
    <name type="synonym">Protoachlya hypogyna</name>
    <dbReference type="NCBI Taxonomy" id="1202772"/>
    <lineage>
        <taxon>Eukaryota</taxon>
        <taxon>Sar</taxon>
        <taxon>Stramenopiles</taxon>
        <taxon>Oomycota</taxon>
        <taxon>Saprolegniomycetes</taxon>
        <taxon>Saprolegniales</taxon>
        <taxon>Achlyaceae</taxon>
        <taxon>Achlya</taxon>
    </lineage>
</organism>
<keyword evidence="1" id="KW-0472">Membrane</keyword>
<keyword evidence="1" id="KW-1133">Transmembrane helix</keyword>
<gene>
    <name evidence="3" type="ORF">ACHHYP_06334</name>
</gene>
<dbReference type="InterPro" id="IPR000719">
    <property type="entry name" value="Prot_kinase_dom"/>
</dbReference>
<sequence length="625" mass="69603">MLPRPEYYTVDELVQLSIVIPRAVQLAVASYWIVFGMFLVPYVALLWYERKRRLGADELALEDARESVLMPFHKPLILFILVVSFVFGLGTALLPLPTTLTEGEVLFCMRNFNVNLVVWAMHYPTVSTASTCKAMAWTALLSLAPLPIVYAVEQTRSLHDVYDAILALRAITCAHYLHNVVRPPTSRGAASSIRQYAALGVVYTLLTMAYHVLFKYHYFVAGLNCVYAASGFLLFVPCCLYKILRDDTRFWRGLATAFPPLRVFRELTGRFKLLTADEVAAYDEAVRQTVVALGDAVLNFTDVDFDEPHSPQGVGRTATVASGCLQSTHGMLPQRVAIKVFNPELFLADQVHQIATEARLHAWPAMRFKYIVHGFGLTVRPPALCLVTDLCETTLLTHLQERRESLSLRLCLTYMLHCAKALAWVHMNNVLHRDVRPANFFVQTLFETPDLQKIIKLGDFGDAVGPVDDMVAKVARPVVGVVGYMAPEVMRGASALFPHRPNVAYYSASADVFGLTMTFWDILHPGSDEATKFDEIEATPRCVADKLLQGFRPALAPDVAALPGIARLLHEGWSDNPKIARPTALDIVTRLKGMLESLKHGAVTIDIDDASPTMALPVYDEYYDV</sequence>
<feature type="transmembrane region" description="Helical" evidence="1">
    <location>
        <begin position="196"/>
        <end position="213"/>
    </location>
</feature>
<keyword evidence="3" id="KW-0808">Transferase</keyword>
<dbReference type="OrthoDB" id="669224at2759"/>
<feature type="transmembrane region" description="Helical" evidence="1">
    <location>
        <begin position="134"/>
        <end position="152"/>
    </location>
</feature>
<reference evidence="3 4" key="1">
    <citation type="journal article" date="2014" name="Genome Biol. Evol.">
        <title>The secreted proteins of Achlya hypogyna and Thraustotheca clavata identify the ancestral oomycete secretome and reveal gene acquisitions by horizontal gene transfer.</title>
        <authorList>
            <person name="Misner I."/>
            <person name="Blouin N."/>
            <person name="Leonard G."/>
            <person name="Richards T.A."/>
            <person name="Lane C.E."/>
        </authorList>
    </citation>
    <scope>NUCLEOTIDE SEQUENCE [LARGE SCALE GENOMIC DNA]</scope>
    <source>
        <strain evidence="3 4">ATCC 48635</strain>
    </source>
</reference>
<dbReference type="InterPro" id="IPR008266">
    <property type="entry name" value="Tyr_kinase_AS"/>
</dbReference>
<dbReference type="SMART" id="SM00219">
    <property type="entry name" value="TyrKc"/>
    <property type="match status" value="1"/>
</dbReference>
<dbReference type="AlphaFoldDB" id="A0A1V9YU51"/>
<dbReference type="STRING" id="1202772.A0A1V9YU51"/>
<dbReference type="PANTHER" id="PTHR44329:SF289">
    <property type="entry name" value="SERINE_THREONINE-PROTEIN KINASE VIK"/>
    <property type="match status" value="1"/>
</dbReference>
<protein>
    <submittedName>
        <fullName evidence="3">Protein kinase</fullName>
    </submittedName>
</protein>
<name>A0A1V9YU51_ACHHY</name>
<proteinExistence type="predicted"/>
<keyword evidence="4" id="KW-1185">Reference proteome</keyword>
<dbReference type="PANTHER" id="PTHR44329">
    <property type="entry name" value="SERINE/THREONINE-PROTEIN KINASE TNNI3K-RELATED"/>
    <property type="match status" value="1"/>
</dbReference>
<feature type="transmembrane region" description="Helical" evidence="1">
    <location>
        <begin position="76"/>
        <end position="96"/>
    </location>
</feature>
<dbReference type="Gene3D" id="1.10.510.10">
    <property type="entry name" value="Transferase(Phosphotransferase) domain 1"/>
    <property type="match status" value="1"/>
</dbReference>
<dbReference type="InterPro" id="IPR011009">
    <property type="entry name" value="Kinase-like_dom_sf"/>
</dbReference>
<dbReference type="GO" id="GO:0004713">
    <property type="term" value="F:protein tyrosine kinase activity"/>
    <property type="evidence" value="ECO:0007669"/>
    <property type="project" value="InterPro"/>
</dbReference>
<dbReference type="Proteomes" id="UP000243579">
    <property type="component" value="Unassembled WGS sequence"/>
</dbReference>
<dbReference type="GO" id="GO:0005524">
    <property type="term" value="F:ATP binding"/>
    <property type="evidence" value="ECO:0007669"/>
    <property type="project" value="InterPro"/>
</dbReference>
<dbReference type="GO" id="GO:0004674">
    <property type="term" value="F:protein serine/threonine kinase activity"/>
    <property type="evidence" value="ECO:0007669"/>
    <property type="project" value="TreeGrafter"/>
</dbReference>
<dbReference type="Pfam" id="PF00069">
    <property type="entry name" value="Pkinase"/>
    <property type="match status" value="1"/>
</dbReference>
<keyword evidence="1" id="KW-0812">Transmembrane</keyword>
<evidence type="ECO:0000256" key="1">
    <source>
        <dbReference type="SAM" id="Phobius"/>
    </source>
</evidence>
<dbReference type="InterPro" id="IPR020635">
    <property type="entry name" value="Tyr_kinase_cat_dom"/>
</dbReference>
<dbReference type="SUPFAM" id="SSF56112">
    <property type="entry name" value="Protein kinase-like (PK-like)"/>
    <property type="match status" value="1"/>
</dbReference>